<accession>A0AAV8X253</accession>
<gene>
    <name evidence="2" type="ORF">NQ314_015015</name>
</gene>
<protein>
    <submittedName>
        <fullName evidence="2">Uncharacterized protein</fullName>
    </submittedName>
</protein>
<reference evidence="2" key="1">
    <citation type="journal article" date="2023" name="Insect Mol. Biol.">
        <title>Genome sequencing provides insights into the evolution of gene families encoding plant cell wall-degrading enzymes in longhorned beetles.</title>
        <authorList>
            <person name="Shin N.R."/>
            <person name="Okamura Y."/>
            <person name="Kirsch R."/>
            <person name="Pauchet Y."/>
        </authorList>
    </citation>
    <scope>NUCLEOTIDE SEQUENCE</scope>
    <source>
        <strain evidence="2">RBIC_L_NR</strain>
    </source>
</reference>
<dbReference type="Proteomes" id="UP001162156">
    <property type="component" value="Unassembled WGS sequence"/>
</dbReference>
<evidence type="ECO:0000313" key="2">
    <source>
        <dbReference type="EMBL" id="KAJ8932021.1"/>
    </source>
</evidence>
<feature type="region of interest" description="Disordered" evidence="1">
    <location>
        <begin position="1"/>
        <end position="60"/>
    </location>
</feature>
<dbReference type="InterPro" id="IPR012337">
    <property type="entry name" value="RNaseH-like_sf"/>
</dbReference>
<dbReference type="EMBL" id="JANEYF010004168">
    <property type="protein sequence ID" value="KAJ8932021.1"/>
    <property type="molecule type" value="Genomic_DNA"/>
</dbReference>
<organism evidence="2 3">
    <name type="scientific">Rhamnusium bicolor</name>
    <dbReference type="NCBI Taxonomy" id="1586634"/>
    <lineage>
        <taxon>Eukaryota</taxon>
        <taxon>Metazoa</taxon>
        <taxon>Ecdysozoa</taxon>
        <taxon>Arthropoda</taxon>
        <taxon>Hexapoda</taxon>
        <taxon>Insecta</taxon>
        <taxon>Pterygota</taxon>
        <taxon>Neoptera</taxon>
        <taxon>Endopterygota</taxon>
        <taxon>Coleoptera</taxon>
        <taxon>Polyphaga</taxon>
        <taxon>Cucujiformia</taxon>
        <taxon>Chrysomeloidea</taxon>
        <taxon>Cerambycidae</taxon>
        <taxon>Lepturinae</taxon>
        <taxon>Rhagiini</taxon>
        <taxon>Rhamnusium</taxon>
    </lineage>
</organism>
<comment type="caution">
    <text evidence="2">The sequence shown here is derived from an EMBL/GenBank/DDBJ whole genome shotgun (WGS) entry which is preliminary data.</text>
</comment>
<dbReference type="AlphaFoldDB" id="A0AAV8X253"/>
<keyword evidence="3" id="KW-1185">Reference proteome</keyword>
<feature type="region of interest" description="Disordered" evidence="1">
    <location>
        <begin position="525"/>
        <end position="577"/>
    </location>
</feature>
<name>A0AAV8X253_9CUCU</name>
<sequence>MTDGRKKLSGSEYRKRALDKSKKEQEVLSDDACSTSTSKQTPSTSNNTDSTTTSSLPQNIHHESELQATIPTINIEDNEHGDIVINDDPGEWIINDFTRDYVATHGCKQNVNLNFSSTKRDYSDGTSRWLSESLFVRKLINGLQARIHEINDLAEHAPCAAHSMNLVGVHAVECAPEAASFFNTVQTLYNFFTASTHRWEVLQSHTGKRIALQSLSATRWSARYEAVHVLNQYFDQIIETLIIIEEDIEENAITRQEAKGIRIQLERLETAFMQILWHFLLSRFNAVSQRLQKVDCSIADVIDDYREIKEYKTTVSRKRKRKLHADESRDGDVQLSGRDHFRVNTFNVILDKLDSELRKRCVAYEKIQEKFSVIIEFGNLDNRLIRKRAKRLKNFYSSDLESSLDDEFVHFHAYCTGKKMEQNSPSDILKLLLNNQGAARIERLDQIRRRQDEYRSQYVHADSRPPIMFREGDEVLMKELRPSRDNAFYPMWVGPYTVARAVSEAIYVVEHDGIPVKVHLDHLRPNPPSEPLTCDVLAPDPSETNHSLDREPEEDEYSGPDSSQDDSSAELDESDSQ</sequence>
<proteinExistence type="predicted"/>
<dbReference type="PANTHER" id="PTHR45749">
    <property type="match status" value="1"/>
</dbReference>
<dbReference type="SUPFAM" id="SSF53098">
    <property type="entry name" value="Ribonuclease H-like"/>
    <property type="match status" value="1"/>
</dbReference>
<feature type="compositionally biased region" description="Basic and acidic residues" evidence="1">
    <location>
        <begin position="12"/>
        <end position="26"/>
    </location>
</feature>
<feature type="compositionally biased region" description="Low complexity" evidence="1">
    <location>
        <begin position="34"/>
        <end position="55"/>
    </location>
</feature>
<feature type="compositionally biased region" description="Acidic residues" evidence="1">
    <location>
        <begin position="551"/>
        <end position="577"/>
    </location>
</feature>
<dbReference type="Gene3D" id="2.30.30.850">
    <property type="match status" value="1"/>
</dbReference>
<dbReference type="PANTHER" id="PTHR45749:SF23">
    <property type="entry name" value="ZINC FINGER MYM-TYPE PROTEIN 1-LIKE"/>
    <property type="match status" value="1"/>
</dbReference>
<evidence type="ECO:0000313" key="3">
    <source>
        <dbReference type="Proteomes" id="UP001162156"/>
    </source>
</evidence>
<evidence type="ECO:0000256" key="1">
    <source>
        <dbReference type="SAM" id="MobiDB-lite"/>
    </source>
</evidence>